<feature type="region of interest" description="Disordered" evidence="1">
    <location>
        <begin position="1"/>
        <end position="46"/>
    </location>
</feature>
<protein>
    <recommendedName>
        <fullName evidence="2">YcaO domain-containing protein</fullName>
    </recommendedName>
</protein>
<dbReference type="NCBIfam" id="TIGR03604">
    <property type="entry name" value="TOMM_cyclo_SagD"/>
    <property type="match status" value="1"/>
</dbReference>
<evidence type="ECO:0000313" key="4">
    <source>
        <dbReference type="Proteomes" id="UP001501447"/>
    </source>
</evidence>
<dbReference type="InterPro" id="IPR003776">
    <property type="entry name" value="YcaO-like_dom"/>
</dbReference>
<dbReference type="PANTHER" id="PTHR37809:SF1">
    <property type="entry name" value="RIBOSOMAL PROTEIN S12 METHYLTHIOTRANSFERASE ACCESSORY FACTOR YCAO"/>
    <property type="match status" value="1"/>
</dbReference>
<gene>
    <name evidence="3" type="ORF">GCM10009863_23510</name>
</gene>
<dbReference type="Gene3D" id="3.30.1330.230">
    <property type="match status" value="1"/>
</dbReference>
<accession>A0ABP6C9J2</accession>
<dbReference type="Proteomes" id="UP001501447">
    <property type="component" value="Unassembled WGS sequence"/>
</dbReference>
<keyword evidence="4" id="KW-1185">Reference proteome</keyword>
<evidence type="ECO:0000313" key="3">
    <source>
        <dbReference type="EMBL" id="GAA2609235.1"/>
    </source>
</evidence>
<comment type="caution">
    <text evidence="3">The sequence shown here is derived from an EMBL/GenBank/DDBJ whole genome shotgun (WGS) entry which is preliminary data.</text>
</comment>
<dbReference type="Gene3D" id="3.40.50.720">
    <property type="entry name" value="NAD(P)-binding Rossmann-like Domain"/>
    <property type="match status" value="2"/>
</dbReference>
<sequence>MSEGGAPVQEDGAEQPLGGTSIGGRSEEGRVEYGHGGDGEGDLPAGRGDFAAASSLRVGSEVVRLCGDVRLGNWALRGAGEASAPGARARRWLACVREDLSQPGDVPGAFAEAEAGAAASDGVWLSLVWEPGALLVGPLGRPGRPGCPRCARLRRLRNLPRLTGPGAGPGPYPLAPPAPAVAALAGVLLAGELTARLGPAVQPEPTAQSEPTTRLEPEPAAPSQPTTREERHEQRGRQEQKDRRKQTERHERQGRTASAVPHRPPRTRDAVLRIGTERGGITRHPVLPDPECPRCGPLLAAAERSPVLVPVPVGVPGRLRALSGEAAARVAAEYVDPCVGVVHEVVERSDGGRPVAVAVRDPARAAAVAYHGYGHGGDFRSATSAAVLEALERLGGISAPRAGGRGGPVAAYREVAGSAVYPPSLGLHPGASYDRPDFPYVRWSASLRTDWMWGRSLTLDRPVLVPAALVHYADPSPPGPRFVQEVSNGCALGASTTEAVLHALLEVAERDAFLATWYARLPLTRIDLGSAADGRIPLLAAWAHERAGCELMAFDATLEQGIPAVWAMAAAGPGAVGQPAVVCGAAARPSLEEALVAAFEELTCTLLAPPRYDTDRAAAMLADPYAVRTMGDHELLYSHPAARERLSFLRVDGERAPLPALAAAHPWPPHSDLAAQVGELVRRYEADGMEVIVVDQTRPEHRAGGLRCVKVLVPGTLPMTFGHAARRIEGLSRVRTLPRALGLRADALAEGEINPHPHPFP</sequence>
<dbReference type="EMBL" id="BAAARJ010000006">
    <property type="protein sequence ID" value="GAA2609235.1"/>
    <property type="molecule type" value="Genomic_DNA"/>
</dbReference>
<name>A0ABP6C9J2_9ACTN</name>
<reference evidence="4" key="1">
    <citation type="journal article" date="2019" name="Int. J. Syst. Evol. Microbiol.">
        <title>The Global Catalogue of Microorganisms (GCM) 10K type strain sequencing project: providing services to taxonomists for standard genome sequencing and annotation.</title>
        <authorList>
            <consortium name="The Broad Institute Genomics Platform"/>
            <consortium name="The Broad Institute Genome Sequencing Center for Infectious Disease"/>
            <person name="Wu L."/>
            <person name="Ma J."/>
        </authorList>
    </citation>
    <scope>NUCLEOTIDE SEQUENCE [LARGE SCALE GENOMIC DNA]</scope>
    <source>
        <strain evidence="4">JCM 16373</strain>
    </source>
</reference>
<dbReference type="RefSeq" id="WP_344564938.1">
    <property type="nucleotide sequence ID" value="NZ_BAAARJ010000006.1"/>
</dbReference>
<dbReference type="Pfam" id="PF02624">
    <property type="entry name" value="YcaO"/>
    <property type="match status" value="1"/>
</dbReference>
<feature type="compositionally biased region" description="Basic and acidic residues" evidence="1">
    <location>
        <begin position="25"/>
        <end position="38"/>
    </location>
</feature>
<feature type="compositionally biased region" description="Basic and acidic residues" evidence="1">
    <location>
        <begin position="227"/>
        <end position="242"/>
    </location>
</feature>
<dbReference type="PROSITE" id="PS51664">
    <property type="entry name" value="YCAO"/>
    <property type="match status" value="1"/>
</dbReference>
<dbReference type="InterPro" id="IPR022291">
    <property type="entry name" value="Bacteriocin_synth_cyclodeHase"/>
</dbReference>
<feature type="domain" description="YcaO" evidence="2">
    <location>
        <begin position="374"/>
        <end position="761"/>
    </location>
</feature>
<dbReference type="Gene3D" id="3.30.40.250">
    <property type="match status" value="1"/>
</dbReference>
<dbReference type="Gene3D" id="3.30.160.660">
    <property type="match status" value="1"/>
</dbReference>
<organism evidence="3 4">
    <name type="scientific">Streptomyces axinellae</name>
    <dbReference type="NCBI Taxonomy" id="552788"/>
    <lineage>
        <taxon>Bacteria</taxon>
        <taxon>Bacillati</taxon>
        <taxon>Actinomycetota</taxon>
        <taxon>Actinomycetes</taxon>
        <taxon>Kitasatosporales</taxon>
        <taxon>Streptomycetaceae</taxon>
        <taxon>Streptomyces</taxon>
    </lineage>
</organism>
<evidence type="ECO:0000259" key="2">
    <source>
        <dbReference type="PROSITE" id="PS51664"/>
    </source>
</evidence>
<dbReference type="NCBIfam" id="TIGR03882">
    <property type="entry name" value="cyclo_dehyd_2"/>
    <property type="match status" value="1"/>
</dbReference>
<proteinExistence type="predicted"/>
<dbReference type="InterPro" id="IPR027624">
    <property type="entry name" value="TOMM_cyclo_SagD"/>
</dbReference>
<feature type="region of interest" description="Disordered" evidence="1">
    <location>
        <begin position="198"/>
        <end position="270"/>
    </location>
</feature>
<dbReference type="PANTHER" id="PTHR37809">
    <property type="entry name" value="RIBOSOMAL PROTEIN S12 METHYLTHIOTRANSFERASE ACCESSORY FACTOR YCAO"/>
    <property type="match status" value="1"/>
</dbReference>
<evidence type="ECO:0000256" key="1">
    <source>
        <dbReference type="SAM" id="MobiDB-lite"/>
    </source>
</evidence>